<dbReference type="OMA" id="HFYMAKV"/>
<dbReference type="KEGG" id="mtm:MYCTH_112089"/>
<keyword evidence="12" id="KW-0624">Polysaccharide degradation</keyword>
<keyword evidence="7" id="KW-0560">Oxidoreductase</keyword>
<evidence type="ECO:0000256" key="6">
    <source>
        <dbReference type="ARBA" id="ARBA00023001"/>
    </source>
</evidence>
<dbReference type="GO" id="GO:0005576">
    <property type="term" value="C:extracellular region"/>
    <property type="evidence" value="ECO:0007669"/>
    <property type="project" value="UniProtKB-SubCell"/>
</dbReference>
<dbReference type="InterPro" id="IPR005103">
    <property type="entry name" value="AA9_LPMO"/>
</dbReference>
<sequence length="232" mass="24180">MKLTSSLAVLAAAGAQAHYTFPRAGTGGSLSGEWEVVRMTENHYSHGPVTDVTSPEMTCYQSGVQGAPQTVQVKAGSQFTFSVDPSIGHPGPLQFYMAKVPSGQTAATFDGTGAVWFKIYQDGPNGLGTDSITWPSAGKTEVSVTIPSCIEDGEYLLRVEHIALHSASSVGGAQFYIACAQLSVTGGSGTLNTGSLVSLPGAYKATDPGILFQLYWPIPTEYINPGPAPVSC</sequence>
<dbReference type="Pfam" id="PF03443">
    <property type="entry name" value="AA9"/>
    <property type="match status" value="1"/>
</dbReference>
<name>G2QI82_THET4</name>
<comment type="similarity">
    <text evidence="13">Belongs to the polysaccharide monooxygenase AA9 family.</text>
</comment>
<evidence type="ECO:0000313" key="19">
    <source>
        <dbReference type="Proteomes" id="UP000007322"/>
    </source>
</evidence>
<dbReference type="InterPro" id="IPR049892">
    <property type="entry name" value="AA9"/>
</dbReference>
<evidence type="ECO:0000256" key="8">
    <source>
        <dbReference type="ARBA" id="ARBA00023008"/>
    </source>
</evidence>
<dbReference type="HOGENOM" id="CLU_031730_4_2_1"/>
<dbReference type="eggNOG" id="ENOG502RYSN">
    <property type="taxonomic scope" value="Eukaryota"/>
</dbReference>
<dbReference type="PANTHER" id="PTHR33353:SF10">
    <property type="entry name" value="ENDO-BETA-1,4-GLUCANASE D"/>
    <property type="match status" value="1"/>
</dbReference>
<keyword evidence="4" id="KW-0479">Metal-binding</keyword>
<evidence type="ECO:0000256" key="14">
    <source>
        <dbReference type="ARBA" id="ARBA00045077"/>
    </source>
</evidence>
<dbReference type="AlphaFoldDB" id="G2QI82"/>
<evidence type="ECO:0000256" key="13">
    <source>
        <dbReference type="ARBA" id="ARBA00044502"/>
    </source>
</evidence>
<evidence type="ECO:0000256" key="2">
    <source>
        <dbReference type="ARBA" id="ARBA00004613"/>
    </source>
</evidence>
<feature type="signal peptide" evidence="16">
    <location>
        <begin position="1"/>
        <end position="17"/>
    </location>
</feature>
<keyword evidence="18" id="KW-0378">Hydrolase</keyword>
<evidence type="ECO:0000313" key="18">
    <source>
        <dbReference type="EMBL" id="AEO60271.1"/>
    </source>
</evidence>
<gene>
    <name evidence="18" type="ORF">MYCTH_112089</name>
</gene>
<evidence type="ECO:0000256" key="16">
    <source>
        <dbReference type="SAM" id="SignalP"/>
    </source>
</evidence>
<evidence type="ECO:0000256" key="9">
    <source>
        <dbReference type="ARBA" id="ARBA00023033"/>
    </source>
</evidence>
<keyword evidence="6" id="KW-0136">Cellulose degradation</keyword>
<comment type="cofactor">
    <cofactor evidence="1">
        <name>Cu(2+)</name>
        <dbReference type="ChEBI" id="CHEBI:29036"/>
    </cofactor>
</comment>
<dbReference type="STRING" id="573729.G2QI82"/>
<dbReference type="VEuPathDB" id="FungiDB:MYCTH_112089"/>
<reference evidence="18 19" key="1">
    <citation type="journal article" date="2011" name="Nat. Biotechnol.">
        <title>Comparative genomic analysis of the thermophilic biomass-degrading fungi Myceliophthora thermophila and Thielavia terrestris.</title>
        <authorList>
            <person name="Berka R.M."/>
            <person name="Grigoriev I.V."/>
            <person name="Otillar R."/>
            <person name="Salamov A."/>
            <person name="Grimwood J."/>
            <person name="Reid I."/>
            <person name="Ishmael N."/>
            <person name="John T."/>
            <person name="Darmond C."/>
            <person name="Moisan M.-C."/>
            <person name="Henrissat B."/>
            <person name="Coutinho P.M."/>
            <person name="Lombard V."/>
            <person name="Natvig D.O."/>
            <person name="Lindquist E."/>
            <person name="Schmutz J."/>
            <person name="Lucas S."/>
            <person name="Harris P."/>
            <person name="Powlowski J."/>
            <person name="Bellemare A."/>
            <person name="Taylor D."/>
            <person name="Butler G."/>
            <person name="de Vries R.P."/>
            <person name="Allijn I.E."/>
            <person name="van den Brink J."/>
            <person name="Ushinsky S."/>
            <person name="Storms R."/>
            <person name="Powell A.J."/>
            <person name="Paulsen I.T."/>
            <person name="Elbourne L.D.H."/>
            <person name="Baker S.E."/>
            <person name="Magnuson J."/>
            <person name="LaBoissiere S."/>
            <person name="Clutterbuck A.J."/>
            <person name="Martinez D."/>
            <person name="Wogulis M."/>
            <person name="de Leon A.L."/>
            <person name="Rey M.W."/>
            <person name="Tsang A."/>
        </authorList>
    </citation>
    <scope>NUCLEOTIDE SEQUENCE [LARGE SCALE GENOMIC DNA]</scope>
    <source>
        <strain evidence="19">ATCC 42464 / BCRC 31852 / DSM 1799</strain>
    </source>
</reference>
<keyword evidence="5 16" id="KW-0732">Signal</keyword>
<comment type="catalytic activity">
    <reaction evidence="14">
        <text>[(1-&gt;4)-beta-D-glucosyl]n+m + reduced acceptor + O2 = 4-dehydro-beta-D-glucosyl-[(1-&gt;4)-beta-D-glucosyl]n-1 + [(1-&gt;4)-beta-D-glucosyl]m + acceptor + H2O.</text>
        <dbReference type="EC" id="1.14.99.56"/>
    </reaction>
</comment>
<keyword evidence="10" id="KW-1015">Disulfide bond</keyword>
<evidence type="ECO:0000256" key="15">
    <source>
        <dbReference type="ARBA" id="ARBA00047174"/>
    </source>
</evidence>
<dbReference type="Gene3D" id="2.70.50.70">
    <property type="match status" value="1"/>
</dbReference>
<dbReference type="GO" id="GO:0016787">
    <property type="term" value="F:hydrolase activity"/>
    <property type="evidence" value="ECO:0007669"/>
    <property type="project" value="UniProtKB-KW"/>
</dbReference>
<keyword evidence="19" id="KW-1185">Reference proteome</keyword>
<proteinExistence type="inferred from homology"/>
<dbReference type="GO" id="GO:0030245">
    <property type="term" value="P:cellulose catabolic process"/>
    <property type="evidence" value="ECO:0007669"/>
    <property type="project" value="UniProtKB-KW"/>
</dbReference>
<evidence type="ECO:0000256" key="11">
    <source>
        <dbReference type="ARBA" id="ARBA00023277"/>
    </source>
</evidence>
<evidence type="ECO:0000256" key="7">
    <source>
        <dbReference type="ARBA" id="ARBA00023002"/>
    </source>
</evidence>
<protein>
    <recommendedName>
        <fullName evidence="15">lytic cellulose monooxygenase (C4-dehydrogenating)</fullName>
        <ecNumber evidence="15">1.14.99.56</ecNumber>
    </recommendedName>
</protein>
<evidence type="ECO:0000256" key="4">
    <source>
        <dbReference type="ARBA" id="ARBA00022723"/>
    </source>
</evidence>
<dbReference type="GeneID" id="11511276"/>
<dbReference type="PANTHER" id="PTHR33353">
    <property type="entry name" value="PUTATIVE (AFU_ORTHOLOGUE AFUA_1G12560)-RELATED"/>
    <property type="match status" value="1"/>
</dbReference>
<evidence type="ECO:0000256" key="3">
    <source>
        <dbReference type="ARBA" id="ARBA00022525"/>
    </source>
</evidence>
<dbReference type="OrthoDB" id="4849160at2759"/>
<evidence type="ECO:0000259" key="17">
    <source>
        <dbReference type="Pfam" id="PF03443"/>
    </source>
</evidence>
<dbReference type="EC" id="1.14.99.56" evidence="15"/>
<keyword evidence="3" id="KW-0964">Secreted</keyword>
<dbReference type="EMBL" id="CP003006">
    <property type="protein sequence ID" value="AEO60271.1"/>
    <property type="molecule type" value="Genomic_DNA"/>
</dbReference>
<keyword evidence="8" id="KW-0186">Copper</keyword>
<evidence type="ECO:0000256" key="12">
    <source>
        <dbReference type="ARBA" id="ARBA00023326"/>
    </source>
</evidence>
<dbReference type="RefSeq" id="XP_003665516.1">
    <property type="nucleotide sequence ID" value="XM_003665468.1"/>
</dbReference>
<dbReference type="Proteomes" id="UP000007322">
    <property type="component" value="Chromosome 5"/>
</dbReference>
<dbReference type="InParanoid" id="G2QI82"/>
<evidence type="ECO:0000256" key="10">
    <source>
        <dbReference type="ARBA" id="ARBA00023157"/>
    </source>
</evidence>
<comment type="subcellular location">
    <subcellularLocation>
        <location evidence="2">Secreted</location>
    </subcellularLocation>
</comment>
<evidence type="ECO:0000256" key="5">
    <source>
        <dbReference type="ARBA" id="ARBA00022729"/>
    </source>
</evidence>
<keyword evidence="11" id="KW-0119">Carbohydrate metabolism</keyword>
<dbReference type="CDD" id="cd21175">
    <property type="entry name" value="LPMO_AA9"/>
    <property type="match status" value="1"/>
</dbReference>
<keyword evidence="9" id="KW-0503">Monooxygenase</keyword>
<feature type="chain" id="PRO_5003435639" description="lytic cellulose monooxygenase (C4-dehydrogenating)" evidence="16">
    <location>
        <begin position="18"/>
        <end position="232"/>
    </location>
</feature>
<dbReference type="GO" id="GO:0004497">
    <property type="term" value="F:monooxygenase activity"/>
    <property type="evidence" value="ECO:0007669"/>
    <property type="project" value="UniProtKB-KW"/>
</dbReference>
<evidence type="ECO:0000256" key="1">
    <source>
        <dbReference type="ARBA" id="ARBA00001973"/>
    </source>
</evidence>
<feature type="domain" description="Auxiliary Activity family 9 catalytic" evidence="17">
    <location>
        <begin position="18"/>
        <end position="222"/>
    </location>
</feature>
<dbReference type="GO" id="GO:0046872">
    <property type="term" value="F:metal ion binding"/>
    <property type="evidence" value="ECO:0007669"/>
    <property type="project" value="UniProtKB-KW"/>
</dbReference>
<organism evidence="18 19">
    <name type="scientific">Thermothelomyces thermophilus (strain ATCC 42464 / BCRC 31852 / DSM 1799)</name>
    <name type="common">Sporotrichum thermophile</name>
    <dbReference type="NCBI Taxonomy" id="573729"/>
    <lineage>
        <taxon>Eukaryota</taxon>
        <taxon>Fungi</taxon>
        <taxon>Dikarya</taxon>
        <taxon>Ascomycota</taxon>
        <taxon>Pezizomycotina</taxon>
        <taxon>Sordariomycetes</taxon>
        <taxon>Sordariomycetidae</taxon>
        <taxon>Sordariales</taxon>
        <taxon>Chaetomiaceae</taxon>
        <taxon>Thermothelomyces</taxon>
    </lineage>
</organism>
<accession>G2QI82</accession>